<name>A0A4Z2GEP3_9TELE</name>
<dbReference type="Proteomes" id="UP000314294">
    <property type="component" value="Unassembled WGS sequence"/>
</dbReference>
<keyword evidence="2" id="KW-1185">Reference proteome</keyword>
<proteinExistence type="predicted"/>
<gene>
    <name evidence="1" type="ORF">EYF80_038041</name>
</gene>
<dbReference type="EMBL" id="SRLO01000571">
    <property type="protein sequence ID" value="TNN51750.1"/>
    <property type="molecule type" value="Genomic_DNA"/>
</dbReference>
<organism evidence="1 2">
    <name type="scientific">Liparis tanakae</name>
    <name type="common">Tanaka's snailfish</name>
    <dbReference type="NCBI Taxonomy" id="230148"/>
    <lineage>
        <taxon>Eukaryota</taxon>
        <taxon>Metazoa</taxon>
        <taxon>Chordata</taxon>
        <taxon>Craniata</taxon>
        <taxon>Vertebrata</taxon>
        <taxon>Euteleostomi</taxon>
        <taxon>Actinopterygii</taxon>
        <taxon>Neopterygii</taxon>
        <taxon>Teleostei</taxon>
        <taxon>Neoteleostei</taxon>
        <taxon>Acanthomorphata</taxon>
        <taxon>Eupercaria</taxon>
        <taxon>Perciformes</taxon>
        <taxon>Cottioidei</taxon>
        <taxon>Cottales</taxon>
        <taxon>Liparidae</taxon>
        <taxon>Liparis</taxon>
    </lineage>
</organism>
<accession>A0A4Z2GEP3</accession>
<reference evidence="1 2" key="1">
    <citation type="submission" date="2019-03" db="EMBL/GenBank/DDBJ databases">
        <title>First draft genome of Liparis tanakae, snailfish: a comprehensive survey of snailfish specific genes.</title>
        <authorList>
            <person name="Kim W."/>
            <person name="Song I."/>
            <person name="Jeong J.-H."/>
            <person name="Kim D."/>
            <person name="Kim S."/>
            <person name="Ryu S."/>
            <person name="Song J.Y."/>
            <person name="Lee S.K."/>
        </authorList>
    </citation>
    <scope>NUCLEOTIDE SEQUENCE [LARGE SCALE GENOMIC DNA]</scope>
    <source>
        <tissue evidence="1">Muscle</tissue>
    </source>
</reference>
<protein>
    <submittedName>
        <fullName evidence="1">Uncharacterized protein</fullName>
    </submittedName>
</protein>
<comment type="caution">
    <text evidence="1">The sequence shown here is derived from an EMBL/GenBank/DDBJ whole genome shotgun (WGS) entry which is preliminary data.</text>
</comment>
<evidence type="ECO:0000313" key="1">
    <source>
        <dbReference type="EMBL" id="TNN51750.1"/>
    </source>
</evidence>
<dbReference type="AlphaFoldDB" id="A0A4Z2GEP3"/>
<sequence>MVAGSSISPSKFPLRSFERFCVKVESLERLEGAVVLGGNLRLHGNRDEGVGGQKYRINRSARDSGTHIISTATYKRKRSNTWLSSIEGKASPHRCARHFSEAPPPLA</sequence>
<evidence type="ECO:0000313" key="2">
    <source>
        <dbReference type="Proteomes" id="UP000314294"/>
    </source>
</evidence>